<proteinExistence type="predicted"/>
<organism evidence="2 3">
    <name type="scientific">Parapedobacter defluvii</name>
    <dbReference type="NCBI Taxonomy" id="2045106"/>
    <lineage>
        <taxon>Bacteria</taxon>
        <taxon>Pseudomonadati</taxon>
        <taxon>Bacteroidota</taxon>
        <taxon>Sphingobacteriia</taxon>
        <taxon>Sphingobacteriales</taxon>
        <taxon>Sphingobacteriaceae</taxon>
        <taxon>Parapedobacter</taxon>
    </lineage>
</organism>
<dbReference type="EMBL" id="BMIK01000006">
    <property type="protein sequence ID" value="GGC29272.1"/>
    <property type="molecule type" value="Genomic_DNA"/>
</dbReference>
<dbReference type="Pfam" id="PF08808">
    <property type="entry name" value="RES"/>
    <property type="match status" value="1"/>
</dbReference>
<sequence>MLLYRIAKSRQRTTDLSGMGAYTFGGRWNNPGTYMLYTSENSSLAYLENLVHFDPDIIPPKLFIISIEVGGKPELIHTLPDSAYPKQWTKLGHLENKRMGDRWMREANYLGVRVRSAVNPKEYNCLLNPLFPGYHDLITVASVEQLPVDSRLIRIKMG</sequence>
<dbReference type="Proteomes" id="UP000597338">
    <property type="component" value="Unassembled WGS sequence"/>
</dbReference>
<evidence type="ECO:0000259" key="1">
    <source>
        <dbReference type="SMART" id="SM00953"/>
    </source>
</evidence>
<accession>A0ABQ1LSE2</accession>
<evidence type="ECO:0000313" key="3">
    <source>
        <dbReference type="Proteomes" id="UP000597338"/>
    </source>
</evidence>
<gene>
    <name evidence="2" type="ORF">GCM10011386_21640</name>
</gene>
<protein>
    <recommendedName>
        <fullName evidence="1">RES domain-containing protein</fullName>
    </recommendedName>
</protein>
<keyword evidence="3" id="KW-1185">Reference proteome</keyword>
<dbReference type="SMART" id="SM00953">
    <property type="entry name" value="RES"/>
    <property type="match status" value="1"/>
</dbReference>
<evidence type="ECO:0000313" key="2">
    <source>
        <dbReference type="EMBL" id="GGC29272.1"/>
    </source>
</evidence>
<comment type="caution">
    <text evidence="2">The sequence shown here is derived from an EMBL/GenBank/DDBJ whole genome shotgun (WGS) entry which is preliminary data.</text>
</comment>
<dbReference type="RefSeq" id="WP_188750500.1">
    <property type="nucleotide sequence ID" value="NZ_BMIK01000006.1"/>
</dbReference>
<reference evidence="3" key="1">
    <citation type="journal article" date="2019" name="Int. J. Syst. Evol. Microbiol.">
        <title>The Global Catalogue of Microorganisms (GCM) 10K type strain sequencing project: providing services to taxonomists for standard genome sequencing and annotation.</title>
        <authorList>
            <consortium name="The Broad Institute Genomics Platform"/>
            <consortium name="The Broad Institute Genome Sequencing Center for Infectious Disease"/>
            <person name="Wu L."/>
            <person name="Ma J."/>
        </authorList>
    </citation>
    <scope>NUCLEOTIDE SEQUENCE [LARGE SCALE GENOMIC DNA]</scope>
    <source>
        <strain evidence="3">CGMCC 1.15342</strain>
    </source>
</reference>
<name>A0ABQ1LSE2_9SPHI</name>
<feature type="domain" description="RES" evidence="1">
    <location>
        <begin position="15"/>
        <end position="141"/>
    </location>
</feature>
<dbReference type="InterPro" id="IPR014914">
    <property type="entry name" value="RES_dom"/>
</dbReference>